<evidence type="ECO:0000313" key="2">
    <source>
        <dbReference type="Proteomes" id="UP001501777"/>
    </source>
</evidence>
<dbReference type="Proteomes" id="UP001501777">
    <property type="component" value="Unassembled WGS sequence"/>
</dbReference>
<gene>
    <name evidence="1" type="ORF">GCM10010276_86280</name>
</gene>
<keyword evidence="2" id="KW-1185">Reference proteome</keyword>
<proteinExistence type="predicted"/>
<comment type="caution">
    <text evidence="1">The sequence shown here is derived from an EMBL/GenBank/DDBJ whole genome shotgun (WGS) entry which is preliminary data.</text>
</comment>
<reference evidence="2" key="1">
    <citation type="journal article" date="2019" name="Int. J. Syst. Evol. Microbiol.">
        <title>The Global Catalogue of Microorganisms (GCM) 10K type strain sequencing project: providing services to taxonomists for standard genome sequencing and annotation.</title>
        <authorList>
            <consortium name="The Broad Institute Genomics Platform"/>
            <consortium name="The Broad Institute Genome Sequencing Center for Infectious Disease"/>
            <person name="Wu L."/>
            <person name="Ma J."/>
        </authorList>
    </citation>
    <scope>NUCLEOTIDE SEQUENCE [LARGE SCALE GENOMIC DNA]</scope>
    <source>
        <strain evidence="2">JCM 4395</strain>
    </source>
</reference>
<name>A0ABP6ASK4_STRLO</name>
<sequence>MGAARPATGRLPYAELNLRGGPVHSKRAVPKRRIPAADLIAAAAVGEVTSTVHSGSAFRFHSYYDSGGNGAHRNTESTIQRAKIANHLKEFNAAAQSANEAAVRAKSA</sequence>
<protein>
    <submittedName>
        <fullName evidence="1">Uncharacterized protein</fullName>
    </submittedName>
</protein>
<organism evidence="1 2">
    <name type="scientific">Streptomyces longisporus</name>
    <dbReference type="NCBI Taxonomy" id="1948"/>
    <lineage>
        <taxon>Bacteria</taxon>
        <taxon>Bacillati</taxon>
        <taxon>Actinomycetota</taxon>
        <taxon>Actinomycetes</taxon>
        <taxon>Kitasatosporales</taxon>
        <taxon>Streptomycetaceae</taxon>
        <taxon>Streptomyces</taxon>
    </lineage>
</organism>
<accession>A0ABP6ASK4</accession>
<dbReference type="EMBL" id="BAAASG010000029">
    <property type="protein sequence ID" value="GAA2522207.1"/>
    <property type="molecule type" value="Genomic_DNA"/>
</dbReference>
<evidence type="ECO:0000313" key="1">
    <source>
        <dbReference type="EMBL" id="GAA2522207.1"/>
    </source>
</evidence>